<dbReference type="GeneID" id="13447228"/>
<gene>
    <name evidence="2" type="ORF">LMXM_08_0490</name>
</gene>
<dbReference type="RefSeq" id="XP_003872611.1">
    <property type="nucleotide sequence ID" value="XM_003872562.1"/>
</dbReference>
<name>E9AMC8_LEIMU</name>
<dbReference type="EMBL" id="FR799561">
    <property type="protein sequence ID" value="CBZ24083.1"/>
    <property type="molecule type" value="Genomic_DNA"/>
</dbReference>
<protein>
    <submittedName>
        <fullName evidence="2">Uncharacterized protein</fullName>
    </submittedName>
</protein>
<feature type="region of interest" description="Disordered" evidence="1">
    <location>
        <begin position="1"/>
        <end position="49"/>
    </location>
</feature>
<feature type="region of interest" description="Disordered" evidence="1">
    <location>
        <begin position="158"/>
        <end position="186"/>
    </location>
</feature>
<reference evidence="2 3" key="1">
    <citation type="journal article" date="2011" name="Genome Res.">
        <title>Chromosome and gene copy number variation allow major structural change between species and strains of Leishmania.</title>
        <authorList>
            <person name="Rogers M.B."/>
            <person name="Hilley J.D."/>
            <person name="Dickens N.J."/>
            <person name="Wilkes J."/>
            <person name="Bates P.A."/>
            <person name="Depledge D.P."/>
            <person name="Harris D."/>
            <person name="Her Y."/>
            <person name="Herzyk P."/>
            <person name="Imamura H."/>
            <person name="Otto T.D."/>
            <person name="Sanders M."/>
            <person name="Seeger K."/>
            <person name="Dujardin J.C."/>
            <person name="Berriman M."/>
            <person name="Smith D.F."/>
            <person name="Hertz-Fowler C."/>
            <person name="Mottram J.C."/>
        </authorList>
    </citation>
    <scope>NUCLEOTIDE SEQUENCE [LARGE SCALE GENOMIC DNA]</scope>
    <source>
        <strain evidence="2 3">MHOM/GT/2001/U1103</strain>
    </source>
</reference>
<evidence type="ECO:0000313" key="3">
    <source>
        <dbReference type="Proteomes" id="UP000007259"/>
    </source>
</evidence>
<evidence type="ECO:0000256" key="1">
    <source>
        <dbReference type="SAM" id="MobiDB-lite"/>
    </source>
</evidence>
<keyword evidence="3" id="KW-1185">Reference proteome</keyword>
<dbReference type="VEuPathDB" id="TriTrypDB:LmxM.08.0490"/>
<dbReference type="PhylomeDB" id="E9AMC8"/>
<organism evidence="2 3">
    <name type="scientific">Leishmania mexicana (strain MHOM/GT/2001/U1103)</name>
    <dbReference type="NCBI Taxonomy" id="929439"/>
    <lineage>
        <taxon>Eukaryota</taxon>
        <taxon>Discoba</taxon>
        <taxon>Euglenozoa</taxon>
        <taxon>Kinetoplastea</taxon>
        <taxon>Metakinetoplastina</taxon>
        <taxon>Trypanosomatida</taxon>
        <taxon>Trypanosomatidae</taxon>
        <taxon>Leishmaniinae</taxon>
        <taxon>Leishmania</taxon>
    </lineage>
</organism>
<proteinExistence type="predicted"/>
<dbReference type="OMA" id="KRSRWWP"/>
<dbReference type="KEGG" id="lmi:LMXM_08_0490"/>
<accession>E9AMC8</accession>
<dbReference type="OrthoDB" id="266650at2759"/>
<sequence length="398" mass="40655">MLQRFSNVSERHNARGMSPPHVASTPPPSPPHAFDGTGGAERAMHMSPAQQSGCAAVSLERVRVSVPPVCATDNAASVPSPARASASSQSVRSFSPTLLSQLLLAEAARAEAAAALAGEQQQCHDSAEVGSCASVAPFCAPTPSQDSQLPTQMTATETTRLHRPHRDSGAASLHEQLPESPSSLAAAPSRLPMDYLAVSIGVVPLPGLETPHGSAAPRKRSRWWSWSLTAPTVTPNAATSVVGEAACDKGSRINKANGNAAEAGWLTDRGDSTASVHQLRPLRLCTGGQQHTAVAAVGRSSTSPTLKQSTGVTATVAAGNVVSIEPSSRTMDVLGWSGVFADVPLTLPGAQLTNRPGATGVVMNGRKGVHARGGDCDGGSPSEALFCSGAASISVILA</sequence>
<dbReference type="AlphaFoldDB" id="E9AMC8"/>
<evidence type="ECO:0000313" key="2">
    <source>
        <dbReference type="EMBL" id="CBZ24083.1"/>
    </source>
</evidence>
<dbReference type="Proteomes" id="UP000007259">
    <property type="component" value="Chromosome 8"/>
</dbReference>